<dbReference type="EMBL" id="SWJQ01000042">
    <property type="protein sequence ID" value="TRZ24693.1"/>
    <property type="molecule type" value="Genomic_DNA"/>
</dbReference>
<sequence>MEPVMILQADFLGNVNIMFITPAQTIEYECRKAGGAFLALLGEDRLVSDYADKTVLAATQDQSKEYKKSQNWQNLFEQKRNSALGVALAGAPGPPVGLVMEDDFSFTDGACLCYNERL</sequence>
<evidence type="ECO:0000313" key="1">
    <source>
        <dbReference type="EMBL" id="TRZ24693.1"/>
    </source>
</evidence>
<proteinExistence type="predicted"/>
<dbReference type="OrthoDB" id="10587117at2759"/>
<dbReference type="AlphaFoldDB" id="A0A8K1LT38"/>
<accession>A0A8K1LT38</accession>
<organism evidence="1 2">
    <name type="scientific">Zosterops borbonicus</name>
    <dbReference type="NCBI Taxonomy" id="364589"/>
    <lineage>
        <taxon>Eukaryota</taxon>
        <taxon>Metazoa</taxon>
        <taxon>Chordata</taxon>
        <taxon>Craniata</taxon>
        <taxon>Vertebrata</taxon>
        <taxon>Euteleostomi</taxon>
        <taxon>Archelosauria</taxon>
        <taxon>Archosauria</taxon>
        <taxon>Dinosauria</taxon>
        <taxon>Saurischia</taxon>
        <taxon>Theropoda</taxon>
        <taxon>Coelurosauria</taxon>
        <taxon>Aves</taxon>
        <taxon>Neognathae</taxon>
        <taxon>Neoaves</taxon>
        <taxon>Telluraves</taxon>
        <taxon>Australaves</taxon>
        <taxon>Passeriformes</taxon>
        <taxon>Sylvioidea</taxon>
        <taxon>Zosteropidae</taxon>
        <taxon>Zosterops</taxon>
    </lineage>
</organism>
<protein>
    <submittedName>
        <fullName evidence="1">Uncharacterized protein</fullName>
    </submittedName>
</protein>
<reference evidence="1" key="1">
    <citation type="submission" date="2019-04" db="EMBL/GenBank/DDBJ databases">
        <title>Genome assembly of Zosterops borbonicus 15179.</title>
        <authorList>
            <person name="Leroy T."/>
            <person name="Anselmetti Y."/>
            <person name="Tilak M.-K."/>
            <person name="Nabholz B."/>
        </authorList>
    </citation>
    <scope>NUCLEOTIDE SEQUENCE</scope>
    <source>
        <strain evidence="1">HGM_15179</strain>
        <tissue evidence="1">Muscle</tissue>
    </source>
</reference>
<dbReference type="Proteomes" id="UP000796761">
    <property type="component" value="Unassembled WGS sequence"/>
</dbReference>
<evidence type="ECO:0000313" key="2">
    <source>
        <dbReference type="Proteomes" id="UP000796761"/>
    </source>
</evidence>
<comment type="caution">
    <text evidence="1">The sequence shown here is derived from an EMBL/GenBank/DDBJ whole genome shotgun (WGS) entry which is preliminary data.</text>
</comment>
<gene>
    <name evidence="1" type="ORF">HGM15179_002395</name>
</gene>
<name>A0A8K1LT38_9PASS</name>
<keyword evidence="2" id="KW-1185">Reference proteome</keyword>